<dbReference type="GO" id="GO:0016829">
    <property type="term" value="F:lyase activity"/>
    <property type="evidence" value="ECO:0007669"/>
    <property type="project" value="UniProtKB-KW"/>
</dbReference>
<dbReference type="PANTHER" id="PTHR38657">
    <property type="entry name" value="SLR1343 PROTEIN"/>
    <property type="match status" value="1"/>
</dbReference>
<dbReference type="InterPro" id="IPR005101">
    <property type="entry name" value="Cryptochr/Photolyase_FAD-bd"/>
</dbReference>
<dbReference type="RefSeq" id="WP_162332585.1">
    <property type="nucleotide sequence ID" value="NZ_CP048113.1"/>
</dbReference>
<reference evidence="2 3" key="1">
    <citation type="submission" date="2020-01" db="EMBL/GenBank/DDBJ databases">
        <title>Complete genome sequence of Chitinophaga sp. H33E-04 isolated from quinoa roots.</title>
        <authorList>
            <person name="Weon H.-Y."/>
            <person name="Lee S.A."/>
        </authorList>
    </citation>
    <scope>NUCLEOTIDE SEQUENCE [LARGE SCALE GENOMIC DNA]</scope>
    <source>
        <strain evidence="2 3">H33E-04</strain>
    </source>
</reference>
<name>A0A6B9ZEN5_9BACT</name>
<dbReference type="EMBL" id="CP048113">
    <property type="protein sequence ID" value="QHS60902.1"/>
    <property type="molecule type" value="Genomic_DNA"/>
</dbReference>
<dbReference type="Gene3D" id="3.40.50.620">
    <property type="entry name" value="HUPs"/>
    <property type="match status" value="1"/>
</dbReference>
<proteinExistence type="predicted"/>
<dbReference type="Gene3D" id="1.10.10.1710">
    <property type="entry name" value="Deoxyribodipyrimidine photolyase-related"/>
    <property type="match status" value="1"/>
</dbReference>
<dbReference type="Pfam" id="PF04244">
    <property type="entry name" value="DPRP"/>
    <property type="match status" value="1"/>
</dbReference>
<protein>
    <submittedName>
        <fullName evidence="2">Cryptochrome/photolyase family protein</fullName>
    </submittedName>
</protein>
<feature type="domain" description="Cryptochrome/DNA photolyase FAD-binding" evidence="1">
    <location>
        <begin position="303"/>
        <end position="426"/>
    </location>
</feature>
<dbReference type="SUPFAM" id="SSF48173">
    <property type="entry name" value="Cryptochrome/photolyase FAD-binding domain"/>
    <property type="match status" value="1"/>
</dbReference>
<dbReference type="AlphaFoldDB" id="A0A6B9ZEN5"/>
<evidence type="ECO:0000313" key="3">
    <source>
        <dbReference type="Proteomes" id="UP000476411"/>
    </source>
</evidence>
<dbReference type="Gene3D" id="1.25.40.80">
    <property type="match status" value="1"/>
</dbReference>
<keyword evidence="2" id="KW-0456">Lyase</keyword>
<evidence type="ECO:0000313" key="2">
    <source>
        <dbReference type="EMBL" id="QHS60902.1"/>
    </source>
</evidence>
<dbReference type="KEGG" id="chih:GWR21_15255"/>
<dbReference type="Gene3D" id="1.10.579.10">
    <property type="entry name" value="DNA Cyclobutane Dipyrimidine Photolyase, subunit A, domain 3"/>
    <property type="match status" value="1"/>
</dbReference>
<dbReference type="Proteomes" id="UP000476411">
    <property type="component" value="Chromosome"/>
</dbReference>
<dbReference type="InterPro" id="IPR052551">
    <property type="entry name" value="UV-DNA_repair_photolyase"/>
</dbReference>
<keyword evidence="3" id="KW-1185">Reference proteome</keyword>
<dbReference type="Pfam" id="PF03441">
    <property type="entry name" value="FAD_binding_7"/>
    <property type="match status" value="1"/>
</dbReference>
<dbReference type="InterPro" id="IPR007357">
    <property type="entry name" value="PhrB-like"/>
</dbReference>
<accession>A0A6B9ZEN5</accession>
<sequence length="492" mass="58603">MAQPAVTVIFPHQLYKQHPALDKQRAVYLVEEQLYFRQYAFHQHKLTLHRASMKYYQHYLEQKGYHVTYIDSLHSHAAIGDCIKWFHSRQVQELHYADTDDYLLERRINRYCRQYEITTQSYANPGFINTPDDVADFFDNRKRYFMQDFYIYQRKTRQILIEQNGPAGGHWSYDQDNRKKIPKGERIPDIRYPRANAWLKEAIDHVQQHYPDNPGDAAHFRYPVTHQQAEHWLEQFLEERFQQFGVYEDAIVQTESILYHSMLTPALNIGLLLPMQILNKALDMAPAYKVPINSLEGFVRQILGWREFMRILYRREGNKQRTTNFWDHERPLPAGFYSGTTGIPPIDQTIHKLLKYGYTHHIERLMLLGNFMLLCELHPDSVYQWFMELYIDAYDWVMVPNVYGMSQFADGGLMSTKPYISSSNYVLKMSNYPKGEWCTVWDGLFWRFLHKHREFLGENQRLGMLVAMLDKIEKNVLKAHLHHAEQFLGKLM</sequence>
<dbReference type="InterPro" id="IPR036134">
    <property type="entry name" value="Crypto/Photolyase_FAD-like_sf"/>
</dbReference>
<organism evidence="2 3">
    <name type="scientific">Chitinophaga agri</name>
    <dbReference type="NCBI Taxonomy" id="2703787"/>
    <lineage>
        <taxon>Bacteria</taxon>
        <taxon>Pseudomonadati</taxon>
        <taxon>Bacteroidota</taxon>
        <taxon>Chitinophagia</taxon>
        <taxon>Chitinophagales</taxon>
        <taxon>Chitinophagaceae</taxon>
        <taxon>Chitinophaga</taxon>
    </lineage>
</organism>
<evidence type="ECO:0000259" key="1">
    <source>
        <dbReference type="Pfam" id="PF03441"/>
    </source>
</evidence>
<gene>
    <name evidence="2" type="ORF">GWR21_15255</name>
</gene>
<dbReference type="PANTHER" id="PTHR38657:SF1">
    <property type="entry name" value="SLR1343 PROTEIN"/>
    <property type="match status" value="1"/>
</dbReference>
<dbReference type="InterPro" id="IPR014729">
    <property type="entry name" value="Rossmann-like_a/b/a_fold"/>
</dbReference>